<evidence type="ECO:0000313" key="2">
    <source>
        <dbReference type="Proteomes" id="UP000299102"/>
    </source>
</evidence>
<name>A0A4C1VGR9_EUMVA</name>
<dbReference type="EMBL" id="BGZK01000335">
    <property type="protein sequence ID" value="GBP37532.1"/>
    <property type="molecule type" value="Genomic_DNA"/>
</dbReference>
<protein>
    <submittedName>
        <fullName evidence="1">Uncharacterized protein</fullName>
    </submittedName>
</protein>
<evidence type="ECO:0000313" key="1">
    <source>
        <dbReference type="EMBL" id="GBP37532.1"/>
    </source>
</evidence>
<comment type="caution">
    <text evidence="1">The sequence shown here is derived from an EMBL/GenBank/DDBJ whole genome shotgun (WGS) entry which is preliminary data.</text>
</comment>
<gene>
    <name evidence="1" type="ORF">EVAR_28784_1</name>
</gene>
<dbReference type="Proteomes" id="UP000299102">
    <property type="component" value="Unassembled WGS sequence"/>
</dbReference>
<sequence>MLSRQPCIYAVTALVTTVVSSPPPHLSGVEGLVSNLIFQKPRRVSFAKRRSVSVHTPLDIIWRVLRRTIQPYFCYLNSGIVQLASSPSRWLAFYHRTCNFLPRTVKSFNIPGIPDQLRTRRAEKKNSISF</sequence>
<dbReference type="AlphaFoldDB" id="A0A4C1VGR9"/>
<organism evidence="1 2">
    <name type="scientific">Eumeta variegata</name>
    <name type="common">Bagworm moth</name>
    <name type="synonym">Eumeta japonica</name>
    <dbReference type="NCBI Taxonomy" id="151549"/>
    <lineage>
        <taxon>Eukaryota</taxon>
        <taxon>Metazoa</taxon>
        <taxon>Ecdysozoa</taxon>
        <taxon>Arthropoda</taxon>
        <taxon>Hexapoda</taxon>
        <taxon>Insecta</taxon>
        <taxon>Pterygota</taxon>
        <taxon>Neoptera</taxon>
        <taxon>Endopterygota</taxon>
        <taxon>Lepidoptera</taxon>
        <taxon>Glossata</taxon>
        <taxon>Ditrysia</taxon>
        <taxon>Tineoidea</taxon>
        <taxon>Psychidae</taxon>
        <taxon>Oiketicinae</taxon>
        <taxon>Eumeta</taxon>
    </lineage>
</organism>
<reference evidence="1 2" key="1">
    <citation type="journal article" date="2019" name="Commun. Biol.">
        <title>The bagworm genome reveals a unique fibroin gene that provides high tensile strength.</title>
        <authorList>
            <person name="Kono N."/>
            <person name="Nakamura H."/>
            <person name="Ohtoshi R."/>
            <person name="Tomita M."/>
            <person name="Numata K."/>
            <person name="Arakawa K."/>
        </authorList>
    </citation>
    <scope>NUCLEOTIDE SEQUENCE [LARGE SCALE GENOMIC DNA]</scope>
</reference>
<keyword evidence="2" id="KW-1185">Reference proteome</keyword>
<proteinExistence type="predicted"/>
<accession>A0A4C1VGR9</accession>